<dbReference type="SUPFAM" id="SSF47370">
    <property type="entry name" value="Bromodomain"/>
    <property type="match status" value="1"/>
</dbReference>
<dbReference type="PROSITE" id="PS50014">
    <property type="entry name" value="BROMODOMAIN_2"/>
    <property type="match status" value="1"/>
</dbReference>
<dbReference type="InterPro" id="IPR027353">
    <property type="entry name" value="NET_dom"/>
</dbReference>
<name>A0AAV2DDE8_9ROSI</name>
<keyword evidence="1" id="KW-0805">Transcription regulation</keyword>
<keyword evidence="2 4" id="KW-0103">Bromodomain</keyword>
<dbReference type="PROSITE" id="PS51525">
    <property type="entry name" value="NET"/>
    <property type="match status" value="1"/>
</dbReference>
<evidence type="ECO:0000259" key="8">
    <source>
        <dbReference type="PROSITE" id="PS51525"/>
    </source>
</evidence>
<evidence type="ECO:0000256" key="3">
    <source>
        <dbReference type="ARBA" id="ARBA00023163"/>
    </source>
</evidence>
<sequence length="622" mass="69050">MASAVLASKNGPHWGDSETYMRTYTSVTAATNANKSRNGVSHSHDDFFPGRAPSPVPPPRFLQSSTQIRNPSGDHRVGRMLPPPLPKPDAGSPKWRVAPGDGEVKESYHGGYVTFNLDAHSGQELKELKRRLQLELEQVRAVRTRLDRLNSDPRPVYPSFQLSNAHPPPLPAPQFTNRDASGTKAGQQNRESKGQKSKKNFPILVPGQGSKPSSPSPNELEPKRQPGTSPLRDKVLMSMMRRCRQILGKVMKHRSAVWFNEPVDVVGMRLYDYNQVIKRPMDLGTVKSNLDDGFYKSPLDFAGDVRLTFANAMTYNPIGHEVHGFAKQLLKFFDDMFEPANKKFDAEQRKVSRQSQDVGKFQPAFLERAAVSHQSVIDAMETDVEEVAAAVTGEQQQLEVGKAATVEQQHLRVGKPPKPKARDPIKRRMTVEERDKLGKDLEGLPPDKMDQAVQILRKRNGGLEQENDEIVIDFENMDVETLWELDRLVTNYRKLLNKMKRQEQLQLQNQLEENKFITQGPEMSPETGRNMIVEEEVDIGEESPVGNYPPVEIEKDLIGCGSDKSSSSGDSRSSSRSGSSSSSESGSGSESSSGSESDEDSVQSPYAKANDAGGEQRAAGLY</sequence>
<feature type="compositionally biased region" description="Low complexity" evidence="6">
    <location>
        <begin position="206"/>
        <end position="217"/>
    </location>
</feature>
<evidence type="ECO:0000259" key="7">
    <source>
        <dbReference type="PROSITE" id="PS50014"/>
    </source>
</evidence>
<evidence type="ECO:0000313" key="9">
    <source>
        <dbReference type="EMBL" id="CAL1371918.1"/>
    </source>
</evidence>
<keyword evidence="3" id="KW-0804">Transcription</keyword>
<evidence type="ECO:0000256" key="6">
    <source>
        <dbReference type="SAM" id="MobiDB-lite"/>
    </source>
</evidence>
<dbReference type="Gene3D" id="1.20.920.10">
    <property type="entry name" value="Bromodomain-like"/>
    <property type="match status" value="1"/>
</dbReference>
<protein>
    <submittedName>
        <fullName evidence="9">Uncharacterized protein</fullName>
    </submittedName>
</protein>
<feature type="compositionally biased region" description="Polar residues" evidence="6">
    <location>
        <begin position="174"/>
        <end position="189"/>
    </location>
</feature>
<dbReference type="Pfam" id="PF00439">
    <property type="entry name" value="Bromodomain"/>
    <property type="match status" value="1"/>
</dbReference>
<dbReference type="PANTHER" id="PTHR45926">
    <property type="entry name" value="OSJNBA0053K19.4 PROTEIN"/>
    <property type="match status" value="1"/>
</dbReference>
<keyword evidence="5" id="KW-0175">Coiled coil</keyword>
<dbReference type="InterPro" id="IPR001487">
    <property type="entry name" value="Bromodomain"/>
</dbReference>
<proteinExistence type="predicted"/>
<feature type="domain" description="Bromo" evidence="7">
    <location>
        <begin position="251"/>
        <end position="323"/>
    </location>
</feature>
<evidence type="ECO:0000256" key="5">
    <source>
        <dbReference type="SAM" id="Coils"/>
    </source>
</evidence>
<evidence type="ECO:0000313" key="10">
    <source>
        <dbReference type="Proteomes" id="UP001497516"/>
    </source>
</evidence>
<keyword evidence="10" id="KW-1185">Reference proteome</keyword>
<evidence type="ECO:0000256" key="4">
    <source>
        <dbReference type="PROSITE-ProRule" id="PRU00035"/>
    </source>
</evidence>
<organism evidence="9 10">
    <name type="scientific">Linum trigynum</name>
    <dbReference type="NCBI Taxonomy" id="586398"/>
    <lineage>
        <taxon>Eukaryota</taxon>
        <taxon>Viridiplantae</taxon>
        <taxon>Streptophyta</taxon>
        <taxon>Embryophyta</taxon>
        <taxon>Tracheophyta</taxon>
        <taxon>Spermatophyta</taxon>
        <taxon>Magnoliopsida</taxon>
        <taxon>eudicotyledons</taxon>
        <taxon>Gunneridae</taxon>
        <taxon>Pentapetalae</taxon>
        <taxon>rosids</taxon>
        <taxon>fabids</taxon>
        <taxon>Malpighiales</taxon>
        <taxon>Linaceae</taxon>
        <taxon>Linum</taxon>
    </lineage>
</organism>
<feature type="region of interest" description="Disordered" evidence="6">
    <location>
        <begin position="68"/>
        <end position="102"/>
    </location>
</feature>
<dbReference type="Gene3D" id="1.20.1270.220">
    <property type="match status" value="1"/>
</dbReference>
<feature type="region of interest" description="Disordered" evidence="6">
    <location>
        <begin position="149"/>
        <end position="233"/>
    </location>
</feature>
<feature type="region of interest" description="Disordered" evidence="6">
    <location>
        <begin position="35"/>
        <end position="56"/>
    </location>
</feature>
<accession>A0AAV2DDE8</accession>
<feature type="region of interest" description="Disordered" evidence="6">
    <location>
        <begin position="539"/>
        <end position="622"/>
    </location>
</feature>
<dbReference type="EMBL" id="OZ034815">
    <property type="protein sequence ID" value="CAL1371918.1"/>
    <property type="molecule type" value="Genomic_DNA"/>
</dbReference>
<evidence type="ECO:0000256" key="1">
    <source>
        <dbReference type="ARBA" id="ARBA00023015"/>
    </source>
</evidence>
<feature type="coiled-coil region" evidence="5">
    <location>
        <begin position="485"/>
        <end position="513"/>
    </location>
</feature>
<feature type="compositionally biased region" description="Low complexity" evidence="6">
    <location>
        <begin position="561"/>
        <end position="595"/>
    </location>
</feature>
<feature type="coiled-coil region" evidence="5">
    <location>
        <begin position="122"/>
        <end position="149"/>
    </location>
</feature>
<evidence type="ECO:0000256" key="2">
    <source>
        <dbReference type="ARBA" id="ARBA00023117"/>
    </source>
</evidence>
<dbReference type="InterPro" id="IPR038336">
    <property type="entry name" value="NET_sf"/>
</dbReference>
<dbReference type="SMART" id="SM00297">
    <property type="entry name" value="BROMO"/>
    <property type="match status" value="1"/>
</dbReference>
<feature type="domain" description="NET" evidence="8">
    <location>
        <begin position="419"/>
        <end position="500"/>
    </location>
</feature>
<dbReference type="Proteomes" id="UP001497516">
    <property type="component" value="Chromosome 2"/>
</dbReference>
<reference evidence="9 10" key="1">
    <citation type="submission" date="2024-04" db="EMBL/GenBank/DDBJ databases">
        <authorList>
            <person name="Fracassetti M."/>
        </authorList>
    </citation>
    <scope>NUCLEOTIDE SEQUENCE [LARGE SCALE GENOMIC DNA]</scope>
</reference>
<dbReference type="InterPro" id="IPR036427">
    <property type="entry name" value="Bromodomain-like_sf"/>
</dbReference>
<dbReference type="Pfam" id="PF17035">
    <property type="entry name" value="BET"/>
    <property type="match status" value="1"/>
</dbReference>
<gene>
    <name evidence="9" type="ORF">LTRI10_LOCUS13953</name>
</gene>
<dbReference type="PRINTS" id="PR00503">
    <property type="entry name" value="BROMODOMAIN"/>
</dbReference>
<dbReference type="AlphaFoldDB" id="A0AAV2DDE8"/>